<keyword evidence="2" id="KW-0472">Membrane</keyword>
<evidence type="ECO:0000256" key="1">
    <source>
        <dbReference type="SAM" id="MobiDB-lite"/>
    </source>
</evidence>
<feature type="chain" id="PRO_5001938736" evidence="3">
    <location>
        <begin position="29"/>
        <end position="208"/>
    </location>
</feature>
<keyword evidence="2" id="KW-1133">Transmembrane helix</keyword>
<keyword evidence="2" id="KW-0812">Transmembrane</keyword>
<feature type="transmembrane region" description="Helical" evidence="2">
    <location>
        <begin position="157"/>
        <end position="178"/>
    </location>
</feature>
<keyword evidence="3" id="KW-0732">Signal</keyword>
<feature type="transmembrane region" description="Helical" evidence="2">
    <location>
        <begin position="130"/>
        <end position="150"/>
    </location>
</feature>
<accession>A0A098R153</accession>
<sequence>MKRFGLYSRAAATLLFAGALLTPVFSQASGTLPSSLVTQGDGNAPPSPGSSPVSSLIPLSDQSPEAAPESPSDADPEGDKGSDSPDQVYTPTLRDWIISTNLHKITGYATLGLLTATAIAGPLGLEVHPYLGYTTLGTAVTNSLLGVIAYGNLIEYVWPHLLFNGLGEIGLFLNAFVWEPGSPQHVATGIASAVSFAAGYLSIMLLMR</sequence>
<organism evidence="4 5">
    <name type="scientific">Spirochaeta lutea</name>
    <dbReference type="NCBI Taxonomy" id="1480694"/>
    <lineage>
        <taxon>Bacteria</taxon>
        <taxon>Pseudomonadati</taxon>
        <taxon>Spirochaetota</taxon>
        <taxon>Spirochaetia</taxon>
        <taxon>Spirochaetales</taxon>
        <taxon>Spirochaetaceae</taxon>
        <taxon>Spirochaeta</taxon>
    </lineage>
</organism>
<evidence type="ECO:0000256" key="2">
    <source>
        <dbReference type="SAM" id="Phobius"/>
    </source>
</evidence>
<evidence type="ECO:0000313" key="4">
    <source>
        <dbReference type="EMBL" id="KGE73403.1"/>
    </source>
</evidence>
<dbReference type="RefSeq" id="WP_037546087.1">
    <property type="nucleotide sequence ID" value="NZ_JNUP01000029.1"/>
</dbReference>
<feature type="region of interest" description="Disordered" evidence="1">
    <location>
        <begin position="36"/>
        <end position="88"/>
    </location>
</feature>
<keyword evidence="5" id="KW-1185">Reference proteome</keyword>
<evidence type="ECO:0000256" key="3">
    <source>
        <dbReference type="SAM" id="SignalP"/>
    </source>
</evidence>
<dbReference type="EMBL" id="JNUP01000029">
    <property type="protein sequence ID" value="KGE73403.1"/>
    <property type="molecule type" value="Genomic_DNA"/>
</dbReference>
<reference evidence="4 5" key="1">
    <citation type="submission" date="2014-05" db="EMBL/GenBank/DDBJ databases">
        <title>De novo Genome Sequence of Spirocheata sp.</title>
        <authorList>
            <person name="Shivani Y."/>
            <person name="Subhash Y."/>
            <person name="Tushar L."/>
            <person name="Sasikala C."/>
            <person name="Ramana C.V."/>
        </authorList>
    </citation>
    <scope>NUCLEOTIDE SEQUENCE [LARGE SCALE GENOMIC DNA]</scope>
    <source>
        <strain evidence="4 5">JC230</strain>
    </source>
</reference>
<comment type="caution">
    <text evidence="4">The sequence shown here is derived from an EMBL/GenBank/DDBJ whole genome shotgun (WGS) entry which is preliminary data.</text>
</comment>
<gene>
    <name evidence="4" type="ORF">DC28_03790</name>
</gene>
<evidence type="ECO:0000313" key="5">
    <source>
        <dbReference type="Proteomes" id="UP000029692"/>
    </source>
</evidence>
<feature type="signal peptide" evidence="3">
    <location>
        <begin position="1"/>
        <end position="28"/>
    </location>
</feature>
<dbReference type="AlphaFoldDB" id="A0A098R153"/>
<feature type="compositionally biased region" description="Low complexity" evidence="1">
    <location>
        <begin position="50"/>
        <end position="60"/>
    </location>
</feature>
<feature type="transmembrane region" description="Helical" evidence="2">
    <location>
        <begin position="184"/>
        <end position="207"/>
    </location>
</feature>
<name>A0A098R153_9SPIO</name>
<proteinExistence type="predicted"/>
<protein>
    <submittedName>
        <fullName evidence="4">Uncharacterized protein</fullName>
    </submittedName>
</protein>
<dbReference type="OrthoDB" id="9971349at2"/>
<dbReference type="Proteomes" id="UP000029692">
    <property type="component" value="Unassembled WGS sequence"/>
</dbReference>